<gene>
    <name evidence="3" type="ORF">A2998_03280</name>
</gene>
<dbReference type="AlphaFoldDB" id="A0A1G2I9Z6"/>
<accession>A0A1G2I9Z6</accession>
<dbReference type="Proteomes" id="UP000178826">
    <property type="component" value="Unassembled WGS sequence"/>
</dbReference>
<keyword evidence="2" id="KW-0812">Transmembrane</keyword>
<evidence type="ECO:0000313" key="4">
    <source>
        <dbReference type="Proteomes" id="UP000178826"/>
    </source>
</evidence>
<comment type="caution">
    <text evidence="3">The sequence shown here is derived from an EMBL/GenBank/DDBJ whole genome shotgun (WGS) entry which is preliminary data.</text>
</comment>
<proteinExistence type="predicted"/>
<organism evidence="3 4">
    <name type="scientific">Candidatus Staskawiczbacteria bacterium RIFCSPLOWO2_01_FULL_37_25b</name>
    <dbReference type="NCBI Taxonomy" id="1802213"/>
    <lineage>
        <taxon>Bacteria</taxon>
        <taxon>Candidatus Staskawicziibacteriota</taxon>
    </lineage>
</organism>
<keyword evidence="2" id="KW-0472">Membrane</keyword>
<evidence type="ECO:0000313" key="3">
    <source>
        <dbReference type="EMBL" id="OGZ71515.1"/>
    </source>
</evidence>
<evidence type="ECO:0000256" key="1">
    <source>
        <dbReference type="SAM" id="Coils"/>
    </source>
</evidence>
<evidence type="ECO:0000256" key="2">
    <source>
        <dbReference type="SAM" id="Phobius"/>
    </source>
</evidence>
<feature type="coiled-coil region" evidence="1">
    <location>
        <begin position="159"/>
        <end position="190"/>
    </location>
</feature>
<keyword evidence="1" id="KW-0175">Coiled coil</keyword>
<dbReference type="EMBL" id="MHOZ01000055">
    <property type="protein sequence ID" value="OGZ71515.1"/>
    <property type="molecule type" value="Genomic_DNA"/>
</dbReference>
<keyword evidence="2" id="KW-1133">Transmembrane helix</keyword>
<feature type="transmembrane region" description="Helical" evidence="2">
    <location>
        <begin position="7"/>
        <end position="29"/>
    </location>
</feature>
<sequence length="192" mass="21299">MLNKSLIIRYFTFAIILFLMVFAIGGTFISHADNDSSLDDLIEGKGKFKFDIFPPGLEKKFEIRQPSLNINPHGKVLITAGEVTEVNWPNLKVKTWGLVLNVHMTPDAKIIGGTTTTTSTATGTPPLVIPTITVGDKVDILGDMEKDTGLIHAKTFKNRSQSSKDSENLRQRINDLIKQIEELRAKLKALTH</sequence>
<protein>
    <submittedName>
        <fullName evidence="3">Uncharacterized protein</fullName>
    </submittedName>
</protein>
<name>A0A1G2I9Z6_9BACT</name>
<reference evidence="3 4" key="1">
    <citation type="journal article" date="2016" name="Nat. Commun.">
        <title>Thousands of microbial genomes shed light on interconnected biogeochemical processes in an aquifer system.</title>
        <authorList>
            <person name="Anantharaman K."/>
            <person name="Brown C.T."/>
            <person name="Hug L.A."/>
            <person name="Sharon I."/>
            <person name="Castelle C.J."/>
            <person name="Probst A.J."/>
            <person name="Thomas B.C."/>
            <person name="Singh A."/>
            <person name="Wilkins M.J."/>
            <person name="Karaoz U."/>
            <person name="Brodie E.L."/>
            <person name="Williams K.H."/>
            <person name="Hubbard S.S."/>
            <person name="Banfield J.F."/>
        </authorList>
    </citation>
    <scope>NUCLEOTIDE SEQUENCE [LARGE SCALE GENOMIC DNA]</scope>
</reference>